<evidence type="ECO:0000256" key="15">
    <source>
        <dbReference type="SAM" id="Phobius"/>
    </source>
</evidence>
<dbReference type="GO" id="GO:0102721">
    <property type="term" value="F:ubiquinol:oxygen oxidoreductase activity"/>
    <property type="evidence" value="ECO:0007669"/>
    <property type="project" value="UniProtKB-EC"/>
</dbReference>
<dbReference type="GO" id="GO:0098803">
    <property type="term" value="C:respiratory chain complex"/>
    <property type="evidence" value="ECO:0007669"/>
    <property type="project" value="UniProtKB-UniRule"/>
</dbReference>
<evidence type="ECO:0000256" key="10">
    <source>
        <dbReference type="ARBA" id="ARBA00023002"/>
    </source>
</evidence>
<dbReference type="STRING" id="1157962.A0A250X5N7"/>
<evidence type="ECO:0000256" key="5">
    <source>
        <dbReference type="ARBA" id="ARBA00022660"/>
    </source>
</evidence>
<keyword evidence="17" id="KW-1185">Reference proteome</keyword>
<evidence type="ECO:0000256" key="1">
    <source>
        <dbReference type="ARBA" id="ARBA00001192"/>
    </source>
</evidence>
<keyword evidence="11 13" id="KW-0408">Iron</keyword>
<keyword evidence="12 13" id="KW-0472">Membrane</keyword>
<comment type="subcellular location">
    <subcellularLocation>
        <location evidence="2">Membrane</location>
    </subcellularLocation>
</comment>
<evidence type="ECO:0000256" key="9">
    <source>
        <dbReference type="ARBA" id="ARBA00022989"/>
    </source>
</evidence>
<keyword evidence="14" id="KW-0175">Coiled coil</keyword>
<dbReference type="Gene3D" id="1.20.1260.140">
    <property type="entry name" value="Alternative oxidase"/>
    <property type="match status" value="1"/>
</dbReference>
<comment type="cofactor">
    <cofactor evidence="13">
        <name>Fe cation</name>
        <dbReference type="ChEBI" id="CHEBI:24875"/>
    </cofactor>
    <text evidence="13">Binds 2 iron ions per subunit.</text>
</comment>
<comment type="caution">
    <text evidence="16">The sequence shown here is derived from an EMBL/GenBank/DDBJ whole genome shotgun (WGS) entry which is preliminary data.</text>
</comment>
<dbReference type="EC" id="1.10.3.11" evidence="13"/>
<accession>A0A250X5N7</accession>
<evidence type="ECO:0000256" key="13">
    <source>
        <dbReference type="RuleBase" id="RU003779"/>
    </source>
</evidence>
<dbReference type="OrthoDB" id="4493at2759"/>
<dbReference type="InterPro" id="IPR038659">
    <property type="entry name" value="AOX_sf"/>
</dbReference>
<evidence type="ECO:0000256" key="3">
    <source>
        <dbReference type="ARBA" id="ARBA00008388"/>
    </source>
</evidence>
<evidence type="ECO:0000256" key="2">
    <source>
        <dbReference type="ARBA" id="ARBA00004370"/>
    </source>
</evidence>
<feature type="transmembrane region" description="Helical" evidence="15">
    <location>
        <begin position="288"/>
        <end position="306"/>
    </location>
</feature>
<keyword evidence="10 13" id="KW-0560">Oxidoreductase</keyword>
<reference evidence="16 17" key="1">
    <citation type="submission" date="2017-08" db="EMBL/GenBank/DDBJ databases">
        <title>Acidophilic green algal genome provides insights into adaptation to an acidic environment.</title>
        <authorList>
            <person name="Hirooka S."/>
            <person name="Hirose Y."/>
            <person name="Kanesaki Y."/>
            <person name="Higuchi S."/>
            <person name="Fujiwara T."/>
            <person name="Onuma R."/>
            <person name="Era A."/>
            <person name="Ohbayashi R."/>
            <person name="Uzuka A."/>
            <person name="Nozaki H."/>
            <person name="Yoshikawa H."/>
            <person name="Miyagishima S.Y."/>
        </authorList>
    </citation>
    <scope>NUCLEOTIDE SEQUENCE [LARGE SCALE GENOMIC DNA]</scope>
    <source>
        <strain evidence="16 17">NIES-2499</strain>
    </source>
</reference>
<evidence type="ECO:0000256" key="6">
    <source>
        <dbReference type="ARBA" id="ARBA00022692"/>
    </source>
</evidence>
<dbReference type="EMBL" id="BEGY01000031">
    <property type="protein sequence ID" value="GAX78356.1"/>
    <property type="molecule type" value="Genomic_DNA"/>
</dbReference>
<sequence>MNLQKPLTRSSVQLKCRKSRTFSLHVRATAALERVDQDREVFSDANGRVIRPMVADYGFRSGSGRLYMEHYGETPKGVLDLAKSNFQQELLQMRQYVRFGVGNSSQTPNGAIPQVTFKMGTAINSVFKQMDEFLESVSVLPKLEQPEKKAEELTEEWEEIREKLTKLKLDNQAIVEVEKARAARGEELYTPFWVKLPFLFLCLVLDVLYEGKPIQKFWVLETVARIPYFAYISILHLYESIGFWRAGAELRKIHFAEEWNEMHHLQIMESLGGDQSWFDRFVAEHSAIAYYWLLIFFYLVSPKLAYNFMQRVELHARDTYAVFVENNKELLETIPPPKVALSYYLNQDLYLFDEFQQGSKVTPRRPSCNNLYEVFNNIRDDENEHVKTMDACEKETIALDIAKEKSSRR</sequence>
<dbReference type="Proteomes" id="UP000232323">
    <property type="component" value="Unassembled WGS sequence"/>
</dbReference>
<keyword evidence="7 13" id="KW-0479">Metal-binding</keyword>
<keyword evidence="5 13" id="KW-0679">Respiratory chain</keyword>
<protein>
    <recommendedName>
        <fullName evidence="13">Ubiquinol oxidase</fullName>
        <ecNumber evidence="13">1.10.3.11</ecNumber>
    </recommendedName>
</protein>
<dbReference type="GO" id="GO:0106292">
    <property type="term" value="F:superoxide-generating NADPH oxidase activity"/>
    <property type="evidence" value="ECO:0007669"/>
    <property type="project" value="UniProtKB-ARBA"/>
</dbReference>
<dbReference type="InterPro" id="IPR002680">
    <property type="entry name" value="AOX"/>
</dbReference>
<keyword evidence="6 13" id="KW-0812">Transmembrane</keyword>
<keyword evidence="8 13" id="KW-0249">Electron transport</keyword>
<dbReference type="PANTHER" id="PTHR31803:SF19">
    <property type="entry name" value="UBIQUINOL OXIDASE"/>
    <property type="match status" value="1"/>
</dbReference>
<comment type="similarity">
    <text evidence="3 13">Belongs to the alternative oxidase family.</text>
</comment>
<keyword evidence="9 15" id="KW-1133">Transmembrane helix</keyword>
<evidence type="ECO:0000256" key="11">
    <source>
        <dbReference type="ARBA" id="ARBA00023004"/>
    </source>
</evidence>
<dbReference type="GO" id="GO:0009916">
    <property type="term" value="F:alternative oxidase activity"/>
    <property type="evidence" value="ECO:0007669"/>
    <property type="project" value="UniProtKB-UniRule"/>
</dbReference>
<evidence type="ECO:0000256" key="4">
    <source>
        <dbReference type="ARBA" id="ARBA00022448"/>
    </source>
</evidence>
<dbReference type="GO" id="GO:0005739">
    <property type="term" value="C:mitochondrion"/>
    <property type="evidence" value="ECO:0007669"/>
    <property type="project" value="TreeGrafter"/>
</dbReference>
<evidence type="ECO:0000313" key="17">
    <source>
        <dbReference type="Proteomes" id="UP000232323"/>
    </source>
</evidence>
<feature type="coiled-coil region" evidence="14">
    <location>
        <begin position="143"/>
        <end position="170"/>
    </location>
</feature>
<evidence type="ECO:0000256" key="8">
    <source>
        <dbReference type="ARBA" id="ARBA00022982"/>
    </source>
</evidence>
<evidence type="ECO:0000256" key="7">
    <source>
        <dbReference type="ARBA" id="ARBA00022723"/>
    </source>
</evidence>
<organism evidence="16 17">
    <name type="scientific">Chlamydomonas eustigma</name>
    <dbReference type="NCBI Taxonomy" id="1157962"/>
    <lineage>
        <taxon>Eukaryota</taxon>
        <taxon>Viridiplantae</taxon>
        <taxon>Chlorophyta</taxon>
        <taxon>core chlorophytes</taxon>
        <taxon>Chlorophyceae</taxon>
        <taxon>CS clade</taxon>
        <taxon>Chlamydomonadales</taxon>
        <taxon>Chlamydomonadaceae</taxon>
        <taxon>Chlamydomonas</taxon>
    </lineage>
</organism>
<gene>
    <name evidence="16" type="ORF">CEUSTIGMA_g5798.t1</name>
</gene>
<evidence type="ECO:0000256" key="14">
    <source>
        <dbReference type="SAM" id="Coils"/>
    </source>
</evidence>
<name>A0A250X5N7_9CHLO</name>
<evidence type="ECO:0000256" key="12">
    <source>
        <dbReference type="ARBA" id="ARBA00023136"/>
    </source>
</evidence>
<dbReference type="GO" id="GO:0046872">
    <property type="term" value="F:metal ion binding"/>
    <property type="evidence" value="ECO:0007669"/>
    <property type="project" value="UniProtKB-UniRule"/>
</dbReference>
<dbReference type="GO" id="GO:0010230">
    <property type="term" value="P:alternative respiration"/>
    <property type="evidence" value="ECO:0007669"/>
    <property type="project" value="TreeGrafter"/>
</dbReference>
<comment type="catalytic activity">
    <reaction evidence="1 13">
        <text>2 a ubiquinol + O2 = 2 a ubiquinone + 2 H2O</text>
        <dbReference type="Rhea" id="RHEA:30255"/>
        <dbReference type="Rhea" id="RHEA-COMP:9565"/>
        <dbReference type="Rhea" id="RHEA-COMP:9566"/>
        <dbReference type="ChEBI" id="CHEBI:15377"/>
        <dbReference type="ChEBI" id="CHEBI:15379"/>
        <dbReference type="ChEBI" id="CHEBI:16389"/>
        <dbReference type="ChEBI" id="CHEBI:17976"/>
        <dbReference type="EC" id="1.10.3.11"/>
    </reaction>
</comment>
<keyword evidence="4" id="KW-0813">Transport</keyword>
<dbReference type="Pfam" id="PF01786">
    <property type="entry name" value="AOX"/>
    <property type="match status" value="1"/>
</dbReference>
<dbReference type="PANTHER" id="PTHR31803">
    <property type="entry name" value="ALTERNATIVE OXIDASE"/>
    <property type="match status" value="1"/>
</dbReference>
<dbReference type="AlphaFoldDB" id="A0A250X5N7"/>
<evidence type="ECO:0000313" key="16">
    <source>
        <dbReference type="EMBL" id="GAX78356.1"/>
    </source>
</evidence>
<proteinExistence type="inferred from homology"/>
<dbReference type="GO" id="GO:0016020">
    <property type="term" value="C:membrane"/>
    <property type="evidence" value="ECO:0007669"/>
    <property type="project" value="UniProtKB-SubCell"/>
</dbReference>